<dbReference type="InterPro" id="IPR000515">
    <property type="entry name" value="MetI-like"/>
</dbReference>
<sequence>MTHSTSTSASTASASAFAPGTGKSPGAAPESPVPATRPSALHRLRAWFSAFVFTVPALVLFGLLVLVPMGYAFYISFFNWGGFGTPTDSVGFDNYTRLFDDPVFLGDLWRGFLLIAFSIVLQLPFALAMAVLLNQKLRGRAVYRMLFFAPYILSEVITGVLFSMIFAPDEGLADKVLDAVGLAGLGGDWFAGQDTVLPTLFLVMTWKYFGFHMMLYLAGLQGIPAELHEAARIDGASTWQRFRHITLPLLAPTLRISVFLAVIGAIQLFDLVWVITAGGPDHASETMVISLFQYGFKRYQMGYASAISVAMFLISLVFALAYQRFVLRRDTEGAITTMRGNR</sequence>
<evidence type="ECO:0000313" key="10">
    <source>
        <dbReference type="EMBL" id="GAA2638644.1"/>
    </source>
</evidence>
<evidence type="ECO:0000256" key="1">
    <source>
        <dbReference type="ARBA" id="ARBA00004651"/>
    </source>
</evidence>
<dbReference type="Gene3D" id="1.10.3720.10">
    <property type="entry name" value="MetI-like"/>
    <property type="match status" value="1"/>
</dbReference>
<evidence type="ECO:0000256" key="2">
    <source>
        <dbReference type="ARBA" id="ARBA00022448"/>
    </source>
</evidence>
<reference evidence="11" key="1">
    <citation type="journal article" date="2019" name="Int. J. Syst. Evol. Microbiol.">
        <title>The Global Catalogue of Microorganisms (GCM) 10K type strain sequencing project: providing services to taxonomists for standard genome sequencing and annotation.</title>
        <authorList>
            <consortium name="The Broad Institute Genomics Platform"/>
            <consortium name="The Broad Institute Genome Sequencing Center for Infectious Disease"/>
            <person name="Wu L."/>
            <person name="Ma J."/>
        </authorList>
    </citation>
    <scope>NUCLEOTIDE SEQUENCE [LARGE SCALE GENOMIC DNA]</scope>
    <source>
        <strain evidence="11">JCM 4524</strain>
    </source>
</reference>
<evidence type="ECO:0000256" key="7">
    <source>
        <dbReference type="RuleBase" id="RU363032"/>
    </source>
</evidence>
<dbReference type="SUPFAM" id="SSF161098">
    <property type="entry name" value="MetI-like"/>
    <property type="match status" value="1"/>
</dbReference>
<keyword evidence="6 7" id="KW-0472">Membrane</keyword>
<keyword evidence="2 7" id="KW-0813">Transport</keyword>
<gene>
    <name evidence="10" type="ORF">GCM10010307_37230</name>
</gene>
<comment type="caution">
    <text evidence="10">The sequence shown here is derived from an EMBL/GenBank/DDBJ whole genome shotgun (WGS) entry which is preliminary data.</text>
</comment>
<dbReference type="CDD" id="cd06261">
    <property type="entry name" value="TM_PBP2"/>
    <property type="match status" value="1"/>
</dbReference>
<proteinExistence type="inferred from homology"/>
<accession>A0ABP6D8R1</accession>
<evidence type="ECO:0000256" key="3">
    <source>
        <dbReference type="ARBA" id="ARBA00022475"/>
    </source>
</evidence>
<dbReference type="Pfam" id="PF00528">
    <property type="entry name" value="BPD_transp_1"/>
    <property type="match status" value="1"/>
</dbReference>
<feature type="transmembrane region" description="Helical" evidence="7">
    <location>
        <begin position="108"/>
        <end position="133"/>
    </location>
</feature>
<protein>
    <submittedName>
        <fullName evidence="10">Sugar ABC transporter permease</fullName>
    </submittedName>
</protein>
<feature type="transmembrane region" description="Helical" evidence="7">
    <location>
        <begin position="145"/>
        <end position="167"/>
    </location>
</feature>
<feature type="transmembrane region" description="Helical" evidence="7">
    <location>
        <begin position="47"/>
        <end position="74"/>
    </location>
</feature>
<evidence type="ECO:0000256" key="8">
    <source>
        <dbReference type="SAM" id="MobiDB-lite"/>
    </source>
</evidence>
<dbReference type="InterPro" id="IPR035906">
    <property type="entry name" value="MetI-like_sf"/>
</dbReference>
<feature type="transmembrane region" description="Helical" evidence="7">
    <location>
        <begin position="301"/>
        <end position="322"/>
    </location>
</feature>
<dbReference type="EMBL" id="BAAASJ010000036">
    <property type="protein sequence ID" value="GAA2638644.1"/>
    <property type="molecule type" value="Genomic_DNA"/>
</dbReference>
<dbReference type="PANTHER" id="PTHR30193:SF37">
    <property type="entry name" value="INNER MEMBRANE ABC TRANSPORTER PERMEASE PROTEIN YCJO"/>
    <property type="match status" value="1"/>
</dbReference>
<comment type="similarity">
    <text evidence="7">Belongs to the binding-protein-dependent transport system permease family.</text>
</comment>
<evidence type="ECO:0000313" key="11">
    <source>
        <dbReference type="Proteomes" id="UP001500151"/>
    </source>
</evidence>
<dbReference type="RefSeq" id="WP_344391379.1">
    <property type="nucleotide sequence ID" value="NZ_BAAASJ010000036.1"/>
</dbReference>
<comment type="subcellular location">
    <subcellularLocation>
        <location evidence="1 7">Cell membrane</location>
        <topology evidence="1 7">Multi-pass membrane protein</topology>
    </subcellularLocation>
</comment>
<organism evidence="10 11">
    <name type="scientific">Streptomyces vastus</name>
    <dbReference type="NCBI Taxonomy" id="285451"/>
    <lineage>
        <taxon>Bacteria</taxon>
        <taxon>Bacillati</taxon>
        <taxon>Actinomycetota</taxon>
        <taxon>Actinomycetes</taxon>
        <taxon>Kitasatosporales</taxon>
        <taxon>Streptomycetaceae</taxon>
        <taxon>Streptomyces</taxon>
    </lineage>
</organism>
<evidence type="ECO:0000259" key="9">
    <source>
        <dbReference type="PROSITE" id="PS50928"/>
    </source>
</evidence>
<feature type="transmembrane region" description="Helical" evidence="7">
    <location>
        <begin position="247"/>
        <end position="269"/>
    </location>
</feature>
<dbReference type="PROSITE" id="PS50928">
    <property type="entry name" value="ABC_TM1"/>
    <property type="match status" value="1"/>
</dbReference>
<evidence type="ECO:0000256" key="5">
    <source>
        <dbReference type="ARBA" id="ARBA00022989"/>
    </source>
</evidence>
<evidence type="ECO:0000256" key="6">
    <source>
        <dbReference type="ARBA" id="ARBA00023136"/>
    </source>
</evidence>
<name>A0ABP6D8R1_9ACTN</name>
<keyword evidence="4 7" id="KW-0812">Transmembrane</keyword>
<dbReference type="Proteomes" id="UP001500151">
    <property type="component" value="Unassembled WGS sequence"/>
</dbReference>
<keyword evidence="11" id="KW-1185">Reference proteome</keyword>
<evidence type="ECO:0000256" key="4">
    <source>
        <dbReference type="ARBA" id="ARBA00022692"/>
    </source>
</evidence>
<feature type="domain" description="ABC transmembrane type-1" evidence="9">
    <location>
        <begin position="108"/>
        <end position="322"/>
    </location>
</feature>
<keyword evidence="3" id="KW-1003">Cell membrane</keyword>
<dbReference type="PANTHER" id="PTHR30193">
    <property type="entry name" value="ABC TRANSPORTER PERMEASE PROTEIN"/>
    <property type="match status" value="1"/>
</dbReference>
<feature type="region of interest" description="Disordered" evidence="8">
    <location>
        <begin position="1"/>
        <end position="34"/>
    </location>
</feature>
<dbReference type="InterPro" id="IPR051393">
    <property type="entry name" value="ABC_transporter_permease"/>
</dbReference>
<keyword evidence="5 7" id="KW-1133">Transmembrane helix</keyword>
<feature type="compositionally biased region" description="Low complexity" evidence="8">
    <location>
        <begin position="1"/>
        <end position="16"/>
    </location>
</feature>